<gene>
    <name evidence="1" type="ORF">AB5S05_19105</name>
</gene>
<keyword evidence="2" id="KW-1185">Reference proteome</keyword>
<name>A0ABV3YXV4_9PSED</name>
<dbReference type="RefSeq" id="WP_369289114.1">
    <property type="nucleotide sequence ID" value="NZ_JBFTEG010000020.1"/>
</dbReference>
<dbReference type="EMBL" id="JBFTEG010000020">
    <property type="protein sequence ID" value="MEX6504176.1"/>
    <property type="molecule type" value="Genomic_DNA"/>
</dbReference>
<comment type="caution">
    <text evidence="1">The sequence shown here is derived from an EMBL/GenBank/DDBJ whole genome shotgun (WGS) entry which is preliminary data.</text>
</comment>
<sequence length="103" mass="11861">MMIARWSIDAKFGYKQNVIDLMQRWIREIAPQVGLGADKMRLLTGSIGALEATVQTEHLISDLSELNQAWEKLATIEAHKQWSKELEPHVVSGTNRWEIYRVL</sequence>
<accession>A0ABV3YXV4</accession>
<evidence type="ECO:0000313" key="1">
    <source>
        <dbReference type="EMBL" id="MEX6504176.1"/>
    </source>
</evidence>
<dbReference type="Proteomes" id="UP001560296">
    <property type="component" value="Unassembled WGS sequence"/>
</dbReference>
<reference evidence="1 2" key="1">
    <citation type="submission" date="2024-07" db="EMBL/GenBank/DDBJ databases">
        <authorList>
            <person name="Li M."/>
        </authorList>
    </citation>
    <scope>NUCLEOTIDE SEQUENCE [LARGE SCALE GENOMIC DNA]</scope>
    <source>
        <strain evidence="1 2">25A3E</strain>
    </source>
</reference>
<proteinExistence type="predicted"/>
<protein>
    <submittedName>
        <fullName evidence="1">Uncharacterized protein</fullName>
    </submittedName>
</protein>
<evidence type="ECO:0000313" key="2">
    <source>
        <dbReference type="Proteomes" id="UP001560296"/>
    </source>
</evidence>
<organism evidence="1 2">
    <name type="scientific">Pseudomonas zhanjiangensis</name>
    <dbReference type="NCBI Taxonomy" id="3239015"/>
    <lineage>
        <taxon>Bacteria</taxon>
        <taxon>Pseudomonadati</taxon>
        <taxon>Pseudomonadota</taxon>
        <taxon>Gammaproteobacteria</taxon>
        <taxon>Pseudomonadales</taxon>
        <taxon>Pseudomonadaceae</taxon>
        <taxon>Pseudomonas</taxon>
    </lineage>
</organism>